<evidence type="ECO:0000313" key="3">
    <source>
        <dbReference type="Proteomes" id="UP000015106"/>
    </source>
</evidence>
<evidence type="ECO:0000256" key="1">
    <source>
        <dbReference type="SAM" id="MobiDB-lite"/>
    </source>
</evidence>
<evidence type="ECO:0000313" key="2">
    <source>
        <dbReference type="EnsemblPlants" id="TuG1812G0100001483.01.T01"/>
    </source>
</evidence>
<name>A0A8R7NXD6_TRIUA</name>
<proteinExistence type="predicted"/>
<accession>A0A8R7NXD6</accession>
<reference evidence="2" key="3">
    <citation type="submission" date="2022-06" db="UniProtKB">
        <authorList>
            <consortium name="EnsemblPlants"/>
        </authorList>
    </citation>
    <scope>IDENTIFICATION</scope>
</reference>
<protein>
    <submittedName>
        <fullName evidence="2">Uncharacterized protein</fullName>
    </submittedName>
</protein>
<dbReference type="AlphaFoldDB" id="A0A8R7NXD6"/>
<dbReference type="EnsemblPlants" id="TuG1812G0100001483.01.T01">
    <property type="protein sequence ID" value="TuG1812G0100001483.01.T01"/>
    <property type="gene ID" value="TuG1812G0100001483.01"/>
</dbReference>
<dbReference type="Gramene" id="TuG1812G0100001483.01.T01">
    <property type="protein sequence ID" value="TuG1812G0100001483.01.T01"/>
    <property type="gene ID" value="TuG1812G0100001483.01"/>
</dbReference>
<sequence length="142" mass="15130">MSASASTSDDGSRLSRSGRAPGTRAGAAEFLGHRPSVPLFHLPSSVAGAARPWACSALRLLVQCRSGIRQDCSFVVVATCHSDFLVILYFTRLGCSSRAHPVQLACASYAARWAYLEVPWASSPHCIALPSGLLQTWKGEVV</sequence>
<reference evidence="2" key="2">
    <citation type="submission" date="2018-03" db="EMBL/GenBank/DDBJ databases">
        <title>The Triticum urartu genome reveals the dynamic nature of wheat genome evolution.</title>
        <authorList>
            <person name="Ling H."/>
            <person name="Ma B."/>
            <person name="Shi X."/>
            <person name="Liu H."/>
            <person name="Dong L."/>
            <person name="Sun H."/>
            <person name="Cao Y."/>
            <person name="Gao Q."/>
            <person name="Zheng S."/>
            <person name="Li Y."/>
            <person name="Yu Y."/>
            <person name="Du H."/>
            <person name="Qi M."/>
            <person name="Li Y."/>
            <person name="Yu H."/>
            <person name="Cui Y."/>
            <person name="Wang N."/>
            <person name="Chen C."/>
            <person name="Wu H."/>
            <person name="Zhao Y."/>
            <person name="Zhang J."/>
            <person name="Li Y."/>
            <person name="Zhou W."/>
            <person name="Zhang B."/>
            <person name="Hu W."/>
            <person name="Eijk M."/>
            <person name="Tang J."/>
            <person name="Witsenboer H."/>
            <person name="Zhao S."/>
            <person name="Li Z."/>
            <person name="Zhang A."/>
            <person name="Wang D."/>
            <person name="Liang C."/>
        </authorList>
    </citation>
    <scope>NUCLEOTIDE SEQUENCE [LARGE SCALE GENOMIC DNA]</scope>
    <source>
        <strain evidence="2">cv. G1812</strain>
    </source>
</reference>
<dbReference type="Proteomes" id="UP000015106">
    <property type="component" value="Chromosome 1"/>
</dbReference>
<reference evidence="3" key="1">
    <citation type="journal article" date="2013" name="Nature">
        <title>Draft genome of the wheat A-genome progenitor Triticum urartu.</title>
        <authorList>
            <person name="Ling H.Q."/>
            <person name="Zhao S."/>
            <person name="Liu D."/>
            <person name="Wang J."/>
            <person name="Sun H."/>
            <person name="Zhang C."/>
            <person name="Fan H."/>
            <person name="Li D."/>
            <person name="Dong L."/>
            <person name="Tao Y."/>
            <person name="Gao C."/>
            <person name="Wu H."/>
            <person name="Li Y."/>
            <person name="Cui Y."/>
            <person name="Guo X."/>
            <person name="Zheng S."/>
            <person name="Wang B."/>
            <person name="Yu K."/>
            <person name="Liang Q."/>
            <person name="Yang W."/>
            <person name="Lou X."/>
            <person name="Chen J."/>
            <person name="Feng M."/>
            <person name="Jian J."/>
            <person name="Zhang X."/>
            <person name="Luo G."/>
            <person name="Jiang Y."/>
            <person name="Liu J."/>
            <person name="Wang Z."/>
            <person name="Sha Y."/>
            <person name="Zhang B."/>
            <person name="Wu H."/>
            <person name="Tang D."/>
            <person name="Shen Q."/>
            <person name="Xue P."/>
            <person name="Zou S."/>
            <person name="Wang X."/>
            <person name="Liu X."/>
            <person name="Wang F."/>
            <person name="Yang Y."/>
            <person name="An X."/>
            <person name="Dong Z."/>
            <person name="Zhang K."/>
            <person name="Zhang X."/>
            <person name="Luo M.C."/>
            <person name="Dvorak J."/>
            <person name="Tong Y."/>
            <person name="Wang J."/>
            <person name="Yang H."/>
            <person name="Li Z."/>
            <person name="Wang D."/>
            <person name="Zhang A."/>
            <person name="Wang J."/>
        </authorList>
    </citation>
    <scope>NUCLEOTIDE SEQUENCE</scope>
    <source>
        <strain evidence="3">cv. G1812</strain>
    </source>
</reference>
<organism evidence="2 3">
    <name type="scientific">Triticum urartu</name>
    <name type="common">Red wild einkorn</name>
    <name type="synonym">Crithodium urartu</name>
    <dbReference type="NCBI Taxonomy" id="4572"/>
    <lineage>
        <taxon>Eukaryota</taxon>
        <taxon>Viridiplantae</taxon>
        <taxon>Streptophyta</taxon>
        <taxon>Embryophyta</taxon>
        <taxon>Tracheophyta</taxon>
        <taxon>Spermatophyta</taxon>
        <taxon>Magnoliopsida</taxon>
        <taxon>Liliopsida</taxon>
        <taxon>Poales</taxon>
        <taxon>Poaceae</taxon>
        <taxon>BOP clade</taxon>
        <taxon>Pooideae</taxon>
        <taxon>Triticodae</taxon>
        <taxon>Triticeae</taxon>
        <taxon>Triticinae</taxon>
        <taxon>Triticum</taxon>
    </lineage>
</organism>
<feature type="region of interest" description="Disordered" evidence="1">
    <location>
        <begin position="1"/>
        <end position="24"/>
    </location>
</feature>
<feature type="compositionally biased region" description="Low complexity" evidence="1">
    <location>
        <begin position="1"/>
        <end position="19"/>
    </location>
</feature>
<keyword evidence="3" id="KW-1185">Reference proteome</keyword>